<protein>
    <submittedName>
        <fullName evidence="11">TRP-domain-containing protein</fullName>
    </submittedName>
</protein>
<keyword evidence="3 8" id="KW-0812">Transmembrane</keyword>
<evidence type="ECO:0000256" key="5">
    <source>
        <dbReference type="ARBA" id="ARBA00022989"/>
    </source>
</evidence>
<organism evidence="11 12">
    <name type="scientific">Aspergillus saccharolyticus JOP 1030-1</name>
    <dbReference type="NCBI Taxonomy" id="1450539"/>
    <lineage>
        <taxon>Eukaryota</taxon>
        <taxon>Fungi</taxon>
        <taxon>Dikarya</taxon>
        <taxon>Ascomycota</taxon>
        <taxon>Pezizomycotina</taxon>
        <taxon>Eurotiomycetes</taxon>
        <taxon>Eurotiomycetidae</taxon>
        <taxon>Eurotiales</taxon>
        <taxon>Aspergillaceae</taxon>
        <taxon>Aspergillus</taxon>
        <taxon>Aspergillus subgen. Circumdati</taxon>
    </lineage>
</organism>
<evidence type="ECO:0000313" key="12">
    <source>
        <dbReference type="Proteomes" id="UP000248349"/>
    </source>
</evidence>
<feature type="signal peptide" evidence="9">
    <location>
        <begin position="1"/>
        <end position="23"/>
    </location>
</feature>
<dbReference type="PANTHER" id="PTHR31145:SF2">
    <property type="entry name" value="FLAVIN CARRIER PROTEIN 2"/>
    <property type="match status" value="1"/>
</dbReference>
<dbReference type="InterPro" id="IPR040241">
    <property type="entry name" value="TRP_Flc/Pkd2-like"/>
</dbReference>
<feature type="chain" id="PRO_5016279980" evidence="9">
    <location>
        <begin position="24"/>
        <end position="644"/>
    </location>
</feature>
<dbReference type="SMART" id="SM01320">
    <property type="entry name" value="TRP_N"/>
    <property type="match status" value="1"/>
</dbReference>
<evidence type="ECO:0000313" key="11">
    <source>
        <dbReference type="EMBL" id="PYH40259.1"/>
    </source>
</evidence>
<evidence type="ECO:0000256" key="3">
    <source>
        <dbReference type="ARBA" id="ARBA00022692"/>
    </source>
</evidence>
<dbReference type="GO" id="GO:0016020">
    <property type="term" value="C:membrane"/>
    <property type="evidence" value="ECO:0007669"/>
    <property type="project" value="UniProtKB-SubCell"/>
</dbReference>
<dbReference type="Proteomes" id="UP000248349">
    <property type="component" value="Unassembled WGS sequence"/>
</dbReference>
<keyword evidence="6 8" id="KW-0472">Membrane</keyword>
<accession>A0A318Z045</accession>
<reference evidence="11 12" key="1">
    <citation type="submission" date="2016-12" db="EMBL/GenBank/DDBJ databases">
        <title>The genomes of Aspergillus section Nigri reveals drivers in fungal speciation.</title>
        <authorList>
            <consortium name="DOE Joint Genome Institute"/>
            <person name="Vesth T.C."/>
            <person name="Nybo J."/>
            <person name="Theobald S."/>
            <person name="Brandl J."/>
            <person name="Frisvad J.C."/>
            <person name="Nielsen K.F."/>
            <person name="Lyhne E.K."/>
            <person name="Kogle M.E."/>
            <person name="Kuo A."/>
            <person name="Riley R."/>
            <person name="Clum A."/>
            <person name="Nolan M."/>
            <person name="Lipzen A."/>
            <person name="Salamov A."/>
            <person name="Henrissat B."/>
            <person name="Wiebenga A."/>
            <person name="De Vries R.P."/>
            <person name="Grigoriev I.V."/>
            <person name="Mortensen U.H."/>
            <person name="Andersen M.R."/>
            <person name="Baker S.E."/>
        </authorList>
    </citation>
    <scope>NUCLEOTIDE SEQUENCE [LARGE SCALE GENOMIC DNA]</scope>
    <source>
        <strain evidence="11 12">JOP 1030-1</strain>
    </source>
</reference>
<feature type="transmembrane region" description="Helical" evidence="8">
    <location>
        <begin position="467"/>
        <end position="486"/>
    </location>
</feature>
<dbReference type="STRING" id="1450539.A0A318Z045"/>
<proteinExistence type="inferred from homology"/>
<feature type="compositionally biased region" description="Basic and acidic residues" evidence="7">
    <location>
        <begin position="635"/>
        <end position="644"/>
    </location>
</feature>
<comment type="similarity">
    <text evidence="2">Belongs to the transient receptor potential (TRP) ion channel family.</text>
</comment>
<feature type="transmembrane region" description="Helical" evidence="8">
    <location>
        <begin position="377"/>
        <end position="397"/>
    </location>
</feature>
<evidence type="ECO:0000256" key="4">
    <source>
        <dbReference type="ARBA" id="ARBA00022729"/>
    </source>
</evidence>
<feature type="transmembrane region" description="Helical" evidence="8">
    <location>
        <begin position="166"/>
        <end position="187"/>
    </location>
</feature>
<dbReference type="GO" id="GO:0009272">
    <property type="term" value="P:fungal-type cell wall biogenesis"/>
    <property type="evidence" value="ECO:0007669"/>
    <property type="project" value="TreeGrafter"/>
</dbReference>
<feature type="region of interest" description="Disordered" evidence="7">
    <location>
        <begin position="614"/>
        <end position="644"/>
    </location>
</feature>
<dbReference type="Pfam" id="PF06011">
    <property type="entry name" value="TRP"/>
    <property type="match status" value="1"/>
</dbReference>
<keyword evidence="12" id="KW-1185">Reference proteome</keyword>
<comment type="subcellular location">
    <subcellularLocation>
        <location evidence="1">Membrane</location>
        <topology evidence="1">Multi-pass membrane protein</topology>
    </subcellularLocation>
</comment>
<dbReference type="PANTHER" id="PTHR31145">
    <property type="entry name" value="INTEGRAL MEMBRANE PROTEIN (AFU_ORTHOLOGUE AFUA_7G01610)"/>
    <property type="match status" value="1"/>
</dbReference>
<dbReference type="GO" id="GO:0055085">
    <property type="term" value="P:transmembrane transport"/>
    <property type="evidence" value="ECO:0007669"/>
    <property type="project" value="TreeGrafter"/>
</dbReference>
<feature type="domain" description="ML-like" evidence="10">
    <location>
        <begin position="25"/>
        <end position="163"/>
    </location>
</feature>
<dbReference type="RefSeq" id="XP_025426241.1">
    <property type="nucleotide sequence ID" value="XM_025573853.1"/>
</dbReference>
<sequence>MRALSRSSSGLLLITSFFRVILAGESISTSALVNCGVNTAISVTYFDARLTRSGTLDIAFTGYLDISGNVTADVVLLVYGYQILNDTISLCDLGLASLCPLASGAINIPQASLNLSSIMSLIPDIGYTVPDLDSTILVYIYSDSAQKSIACLSADLSNEHTVNQVAVSWVLAVMTGLGLVGSAIAIIGGRLHSAPHLSIASLTLLEFMQLQATFGLCSVRLPPIAQSWTQMFQWTIGIVRTRFVQSFCRWYLRATGGTPSTVVEDSKSISVIVKKRGFSNDVLSSGRSLLRRTGSDVSKNNENTVQGISRIAYRAGIESTNVFMTAYFSFMFVAFILLVGLAAARLGHAILRRSNKNNLPRWLESAPMRLLNSSRDLCLIFLTIALPSITLFTFWELTQVDSAGILVLAITWGVGIIVCLGWVAVRTIFYVQSGRKSGLTAAYTLSLGLIDAKNVRLIHMFYTADRYYFFAIQQLYIFVGGLTIAVSQSAPVAQSIILVVINAVMMGLVIWARPCRERSMNCRAIAVAIIQFLNSICILIFSGIFKGSPMAASVVGVIFCLYNAIYMLVLVVCLLISWFNAIRSKEPKTQYQSVGDIRESFLNLRSSPPRELIDPSTTARERAMPCDHQCSTPPMHHELDELHN</sequence>
<evidence type="ECO:0000256" key="1">
    <source>
        <dbReference type="ARBA" id="ARBA00004141"/>
    </source>
</evidence>
<evidence type="ECO:0000256" key="9">
    <source>
        <dbReference type="SAM" id="SignalP"/>
    </source>
</evidence>
<dbReference type="AlphaFoldDB" id="A0A318Z045"/>
<dbReference type="OrthoDB" id="5212126at2759"/>
<feature type="transmembrane region" description="Helical" evidence="8">
    <location>
        <begin position="524"/>
        <end position="545"/>
    </location>
</feature>
<dbReference type="InterPro" id="IPR010308">
    <property type="entry name" value="TRP_C"/>
</dbReference>
<dbReference type="EMBL" id="KZ821292">
    <property type="protein sequence ID" value="PYH40259.1"/>
    <property type="molecule type" value="Genomic_DNA"/>
</dbReference>
<keyword evidence="5 8" id="KW-1133">Transmembrane helix</keyword>
<feature type="transmembrane region" description="Helical" evidence="8">
    <location>
        <begin position="551"/>
        <end position="579"/>
    </location>
</feature>
<evidence type="ECO:0000256" key="7">
    <source>
        <dbReference type="SAM" id="MobiDB-lite"/>
    </source>
</evidence>
<gene>
    <name evidence="11" type="ORF">BP01DRAFT_351779</name>
</gene>
<name>A0A318Z045_9EURO</name>
<feature type="transmembrane region" description="Helical" evidence="8">
    <location>
        <begin position="326"/>
        <end position="346"/>
    </location>
</feature>
<dbReference type="Pfam" id="PF14558">
    <property type="entry name" value="TRP_N"/>
    <property type="match status" value="1"/>
</dbReference>
<keyword evidence="4 9" id="KW-0732">Signal</keyword>
<feature type="transmembrane region" description="Helical" evidence="8">
    <location>
        <begin position="492"/>
        <end position="512"/>
    </location>
</feature>
<evidence type="ECO:0000256" key="6">
    <source>
        <dbReference type="ARBA" id="ARBA00023136"/>
    </source>
</evidence>
<dbReference type="GeneID" id="37075081"/>
<evidence type="ECO:0000259" key="10">
    <source>
        <dbReference type="SMART" id="SM01320"/>
    </source>
</evidence>
<dbReference type="InterPro" id="IPR032800">
    <property type="entry name" value="TRP_N"/>
</dbReference>
<evidence type="ECO:0000256" key="8">
    <source>
        <dbReference type="SAM" id="Phobius"/>
    </source>
</evidence>
<feature type="transmembrane region" description="Helical" evidence="8">
    <location>
        <begin position="403"/>
        <end position="425"/>
    </location>
</feature>
<evidence type="ECO:0000256" key="2">
    <source>
        <dbReference type="ARBA" id="ARBA00010642"/>
    </source>
</evidence>